<comment type="caution">
    <text evidence="1">The sequence shown here is derived from an EMBL/GenBank/DDBJ whole genome shotgun (WGS) entry which is preliminary data.</text>
</comment>
<name>A0A482X435_LAOST</name>
<organism evidence="1 2">
    <name type="scientific">Laodelphax striatellus</name>
    <name type="common">Small brown planthopper</name>
    <name type="synonym">Delphax striatella</name>
    <dbReference type="NCBI Taxonomy" id="195883"/>
    <lineage>
        <taxon>Eukaryota</taxon>
        <taxon>Metazoa</taxon>
        <taxon>Ecdysozoa</taxon>
        <taxon>Arthropoda</taxon>
        <taxon>Hexapoda</taxon>
        <taxon>Insecta</taxon>
        <taxon>Pterygota</taxon>
        <taxon>Neoptera</taxon>
        <taxon>Paraneoptera</taxon>
        <taxon>Hemiptera</taxon>
        <taxon>Auchenorrhyncha</taxon>
        <taxon>Fulgoroidea</taxon>
        <taxon>Delphacidae</taxon>
        <taxon>Criomorphinae</taxon>
        <taxon>Laodelphax</taxon>
    </lineage>
</organism>
<dbReference type="InParanoid" id="A0A482X435"/>
<dbReference type="AlphaFoldDB" id="A0A482X435"/>
<proteinExistence type="predicted"/>
<protein>
    <recommendedName>
        <fullName evidence="3">ZZ-type domain-containing protein</fullName>
    </recommendedName>
</protein>
<dbReference type="OrthoDB" id="270417at2759"/>
<evidence type="ECO:0000313" key="1">
    <source>
        <dbReference type="EMBL" id="RZF40160.1"/>
    </source>
</evidence>
<dbReference type="SUPFAM" id="SSF57850">
    <property type="entry name" value="RING/U-box"/>
    <property type="match status" value="1"/>
</dbReference>
<dbReference type="Proteomes" id="UP000291343">
    <property type="component" value="Unassembled WGS sequence"/>
</dbReference>
<dbReference type="EMBL" id="QKKF02019350">
    <property type="protein sequence ID" value="RZF40160.1"/>
    <property type="molecule type" value="Genomic_DNA"/>
</dbReference>
<evidence type="ECO:0000313" key="2">
    <source>
        <dbReference type="Proteomes" id="UP000291343"/>
    </source>
</evidence>
<gene>
    <name evidence="1" type="ORF">LSTR_LSTR010112</name>
</gene>
<reference evidence="1 2" key="1">
    <citation type="journal article" date="2017" name="Gigascience">
        <title>Genome sequence of the small brown planthopper, Laodelphax striatellus.</title>
        <authorList>
            <person name="Zhu J."/>
            <person name="Jiang F."/>
            <person name="Wang X."/>
            <person name="Yang P."/>
            <person name="Bao Y."/>
            <person name="Zhao W."/>
            <person name="Wang W."/>
            <person name="Lu H."/>
            <person name="Wang Q."/>
            <person name="Cui N."/>
            <person name="Li J."/>
            <person name="Chen X."/>
            <person name="Luo L."/>
            <person name="Yu J."/>
            <person name="Kang L."/>
            <person name="Cui F."/>
        </authorList>
    </citation>
    <scope>NUCLEOTIDE SEQUENCE [LARGE SCALE GENOMIC DNA]</scope>
    <source>
        <strain evidence="1">Lst14</strain>
    </source>
</reference>
<sequence>MASTETITCTYCENEIVGLRVRCCECIDFEMCLQFLSDLLILNLNQDSLPTWRTNLTSTFGGVHQLKIIMLKLSTLVQWSWLGPPRTFRHLIF</sequence>
<accession>A0A482X435</accession>
<keyword evidence="2" id="KW-1185">Reference proteome</keyword>
<evidence type="ECO:0008006" key="3">
    <source>
        <dbReference type="Google" id="ProtNLM"/>
    </source>
</evidence>